<reference evidence="1" key="1">
    <citation type="submission" date="2020-06" db="EMBL/GenBank/DDBJ databases">
        <authorList>
            <person name="Li T."/>
            <person name="Hu X."/>
            <person name="Zhang T."/>
            <person name="Song X."/>
            <person name="Zhang H."/>
            <person name="Dai N."/>
            <person name="Sheng W."/>
            <person name="Hou X."/>
            <person name="Wei L."/>
        </authorList>
    </citation>
    <scope>NUCLEOTIDE SEQUENCE</scope>
    <source>
        <strain evidence="1">G02</strain>
        <tissue evidence="1">Leaf</tissue>
    </source>
</reference>
<sequence length="170" mass="18906">SSVAKVRGGQVNKLIEVQSLELYCNTVEKTEDSSTENAVGYEKLGRERFENQKFSSMLAPLDVSVSLSVIEQDVQHELEEMEKETDIDDILDYRSVAERELEDFLVNPSLRYGSNSGNVDKSVEDDRPPSKARGWLNWLSYGMLGAGGTDDSDQFSGVISDDVIKVSIFA</sequence>
<comment type="caution">
    <text evidence="1">The sequence shown here is derived from an EMBL/GenBank/DDBJ whole genome shotgun (WGS) entry which is preliminary data.</text>
</comment>
<gene>
    <name evidence="1" type="ORF">Sradi_4878300</name>
</gene>
<feature type="non-terminal residue" evidence="1">
    <location>
        <position position="1"/>
    </location>
</feature>
<name>A0AAW2MZ36_SESRA</name>
<dbReference type="EMBL" id="JACGWJ010000021">
    <property type="protein sequence ID" value="KAL0336664.1"/>
    <property type="molecule type" value="Genomic_DNA"/>
</dbReference>
<accession>A0AAW2MZ36</accession>
<reference evidence="1" key="2">
    <citation type="journal article" date="2024" name="Plant">
        <title>Genomic evolution and insights into agronomic trait innovations of Sesamum species.</title>
        <authorList>
            <person name="Miao H."/>
            <person name="Wang L."/>
            <person name="Qu L."/>
            <person name="Liu H."/>
            <person name="Sun Y."/>
            <person name="Le M."/>
            <person name="Wang Q."/>
            <person name="Wei S."/>
            <person name="Zheng Y."/>
            <person name="Lin W."/>
            <person name="Duan Y."/>
            <person name="Cao H."/>
            <person name="Xiong S."/>
            <person name="Wang X."/>
            <person name="Wei L."/>
            <person name="Li C."/>
            <person name="Ma Q."/>
            <person name="Ju M."/>
            <person name="Zhao R."/>
            <person name="Li G."/>
            <person name="Mu C."/>
            <person name="Tian Q."/>
            <person name="Mei H."/>
            <person name="Zhang T."/>
            <person name="Gao T."/>
            <person name="Zhang H."/>
        </authorList>
    </citation>
    <scope>NUCLEOTIDE SEQUENCE</scope>
    <source>
        <strain evidence="1">G02</strain>
    </source>
</reference>
<protein>
    <submittedName>
        <fullName evidence="1">Uncharacterized protein</fullName>
    </submittedName>
</protein>
<evidence type="ECO:0000313" key="1">
    <source>
        <dbReference type="EMBL" id="KAL0336664.1"/>
    </source>
</evidence>
<organism evidence="1">
    <name type="scientific">Sesamum radiatum</name>
    <name type="common">Black benniseed</name>
    <dbReference type="NCBI Taxonomy" id="300843"/>
    <lineage>
        <taxon>Eukaryota</taxon>
        <taxon>Viridiplantae</taxon>
        <taxon>Streptophyta</taxon>
        <taxon>Embryophyta</taxon>
        <taxon>Tracheophyta</taxon>
        <taxon>Spermatophyta</taxon>
        <taxon>Magnoliopsida</taxon>
        <taxon>eudicotyledons</taxon>
        <taxon>Gunneridae</taxon>
        <taxon>Pentapetalae</taxon>
        <taxon>asterids</taxon>
        <taxon>lamiids</taxon>
        <taxon>Lamiales</taxon>
        <taxon>Pedaliaceae</taxon>
        <taxon>Sesamum</taxon>
    </lineage>
</organism>
<proteinExistence type="predicted"/>
<dbReference type="AlphaFoldDB" id="A0AAW2MZ36"/>